<keyword evidence="2" id="KW-1185">Reference proteome</keyword>
<dbReference type="Pfam" id="PF13384">
    <property type="entry name" value="HTH_23"/>
    <property type="match status" value="1"/>
</dbReference>
<sequence>MEDDRFAHLPVVMREIAEVAGLEAAWAIVQAQGGRVAYIPAKAAPGHWLTELVGMEAAAKICNFYKAGDSGYRILVPIAKDAAKRLRLVKALADGMSAPDAAAAAGMHVRSAFRARKRMKHSDDDQGSLF</sequence>
<protein>
    <submittedName>
        <fullName evidence="1">Uncharacterized protein</fullName>
    </submittedName>
</protein>
<name>A0A9W5B5P3_9HYPH</name>
<evidence type="ECO:0000313" key="1">
    <source>
        <dbReference type="EMBL" id="CUW99371.1"/>
    </source>
</evidence>
<dbReference type="Proteomes" id="UP000191933">
    <property type="component" value="Unassembled WGS sequence"/>
</dbReference>
<dbReference type="AlphaFoldDB" id="A0A9W5B5P3"/>
<proteinExistence type="predicted"/>
<evidence type="ECO:0000313" key="2">
    <source>
        <dbReference type="Proteomes" id="UP000191933"/>
    </source>
</evidence>
<accession>A0A9W5B5P3</accession>
<dbReference type="RefSeq" id="WP_080823284.1">
    <property type="nucleotide sequence ID" value="NZ_LT009719.1"/>
</dbReference>
<comment type="caution">
    <text evidence="1">The sequence shown here is derived from an EMBL/GenBank/DDBJ whole genome shotgun (WGS) entry which is preliminary data.</text>
</comment>
<reference evidence="1 2" key="1">
    <citation type="submission" date="2016-01" db="EMBL/GenBank/DDBJ databases">
        <authorList>
            <person name="Regsiter A."/>
            <person name="william w."/>
        </authorList>
    </citation>
    <scope>NUCLEOTIDE SEQUENCE [LARGE SCALE GENOMIC DNA]</scope>
    <source>
        <strain evidence="1 2">CFBP 5494</strain>
    </source>
</reference>
<gene>
    <name evidence="1" type="ORF">AGR2A_Lc70093</name>
</gene>
<dbReference type="EMBL" id="FBVY01000036">
    <property type="protein sequence ID" value="CUW99371.1"/>
    <property type="molecule type" value="Genomic_DNA"/>
</dbReference>
<organism evidence="1 2">
    <name type="scientific">Agrobacterium genomosp. 2 str. CFBP 5494</name>
    <dbReference type="NCBI Taxonomy" id="1183436"/>
    <lineage>
        <taxon>Bacteria</taxon>
        <taxon>Pseudomonadati</taxon>
        <taxon>Pseudomonadota</taxon>
        <taxon>Alphaproteobacteria</taxon>
        <taxon>Hyphomicrobiales</taxon>
        <taxon>Rhizobiaceae</taxon>
        <taxon>Rhizobium/Agrobacterium group</taxon>
        <taxon>Agrobacterium</taxon>
        <taxon>Agrobacterium tumefaciens complex</taxon>
    </lineage>
</organism>